<dbReference type="AlphaFoldDB" id="A0A8T1VKY1"/>
<comment type="caution">
    <text evidence="1">The sequence shown here is derived from an EMBL/GenBank/DDBJ whole genome shotgun (WGS) entry which is preliminary data.</text>
</comment>
<gene>
    <name evidence="1" type="ORF">PHYPSEUDO_006704</name>
</gene>
<keyword evidence="2" id="KW-1185">Reference proteome</keyword>
<organism evidence="1 2">
    <name type="scientific">Phytophthora pseudosyringae</name>
    <dbReference type="NCBI Taxonomy" id="221518"/>
    <lineage>
        <taxon>Eukaryota</taxon>
        <taxon>Sar</taxon>
        <taxon>Stramenopiles</taxon>
        <taxon>Oomycota</taxon>
        <taxon>Peronosporomycetes</taxon>
        <taxon>Peronosporales</taxon>
        <taxon>Peronosporaceae</taxon>
        <taxon>Phytophthora</taxon>
    </lineage>
</organism>
<reference evidence="1" key="1">
    <citation type="submission" date="2021-02" db="EMBL/GenBank/DDBJ databases">
        <authorList>
            <person name="Palmer J.M."/>
        </authorList>
    </citation>
    <scope>NUCLEOTIDE SEQUENCE</scope>
    <source>
        <strain evidence="1">SCRP734</strain>
    </source>
</reference>
<evidence type="ECO:0000313" key="2">
    <source>
        <dbReference type="Proteomes" id="UP000694044"/>
    </source>
</evidence>
<proteinExistence type="predicted"/>
<dbReference type="EMBL" id="JAGDFM010000272">
    <property type="protein sequence ID" value="KAG7380869.1"/>
    <property type="molecule type" value="Genomic_DNA"/>
</dbReference>
<accession>A0A8T1VKY1</accession>
<name>A0A8T1VKY1_9STRA</name>
<sequence>MRFSEPYQLAGVLHVAKGGSLGVSCASDAKLGVGVSNHQLPGAALAVAGYTSSPIAAPAQLTKVCAAESPTVNAGKVNHPVVTLLPPGRATGIGNANHAFPEA</sequence>
<protein>
    <submittedName>
        <fullName evidence="1">Uncharacterized protein</fullName>
    </submittedName>
</protein>
<dbReference type="Proteomes" id="UP000694044">
    <property type="component" value="Unassembled WGS sequence"/>
</dbReference>
<evidence type="ECO:0000313" key="1">
    <source>
        <dbReference type="EMBL" id="KAG7380869.1"/>
    </source>
</evidence>